<dbReference type="AlphaFoldDB" id="A0A183CQ58"/>
<name>A0A183CQ58_GLOPA</name>
<keyword evidence="1" id="KW-1185">Reference proteome</keyword>
<evidence type="ECO:0000313" key="1">
    <source>
        <dbReference type="Proteomes" id="UP000050741"/>
    </source>
</evidence>
<evidence type="ECO:0000313" key="2">
    <source>
        <dbReference type="WBParaSite" id="GPLIN_001501600"/>
    </source>
</evidence>
<dbReference type="Proteomes" id="UP000050741">
    <property type="component" value="Unassembled WGS sequence"/>
</dbReference>
<reference evidence="1" key="1">
    <citation type="submission" date="2013-12" db="EMBL/GenBank/DDBJ databases">
        <authorList>
            <person name="Aslett M."/>
        </authorList>
    </citation>
    <scope>NUCLEOTIDE SEQUENCE [LARGE SCALE GENOMIC DNA]</scope>
    <source>
        <strain evidence="1">Lindley</strain>
    </source>
</reference>
<reference evidence="1" key="2">
    <citation type="submission" date="2014-05" db="EMBL/GenBank/DDBJ databases">
        <title>The genome and life-stage specific transcriptomes of Globodera pallida elucidate key aspects of plant parasitism by a cyst nematode.</title>
        <authorList>
            <person name="Cotton J.A."/>
            <person name="Lilley C.J."/>
            <person name="Jones L.M."/>
            <person name="Kikuchi T."/>
            <person name="Reid A.J."/>
            <person name="Thorpe P."/>
            <person name="Tsai I.J."/>
            <person name="Beasley H."/>
            <person name="Blok V."/>
            <person name="Cock P.J.A."/>
            <person name="Van den Akker S.E."/>
            <person name="Holroyd N."/>
            <person name="Hunt M."/>
            <person name="Mantelin S."/>
            <person name="Naghra H."/>
            <person name="Pain A."/>
            <person name="Palomares-Rius J.E."/>
            <person name="Zarowiecki M."/>
            <person name="Berriman M."/>
            <person name="Jones J.T."/>
            <person name="Urwin P.E."/>
        </authorList>
    </citation>
    <scope>NUCLEOTIDE SEQUENCE [LARGE SCALE GENOMIC DNA]</scope>
    <source>
        <strain evidence="1">Lindley</strain>
    </source>
</reference>
<accession>A0A183CQ58</accession>
<protein>
    <submittedName>
        <fullName evidence="2">F-box domain-containing protein</fullName>
    </submittedName>
</protein>
<proteinExistence type="predicted"/>
<dbReference type="WBParaSite" id="GPLIN_001501600">
    <property type="protein sequence ID" value="GPLIN_001501600"/>
    <property type="gene ID" value="GPLIN_001501600"/>
</dbReference>
<organism evidence="1 2">
    <name type="scientific">Globodera pallida</name>
    <name type="common">Potato cyst nematode worm</name>
    <name type="synonym">Heterodera pallida</name>
    <dbReference type="NCBI Taxonomy" id="36090"/>
    <lineage>
        <taxon>Eukaryota</taxon>
        <taxon>Metazoa</taxon>
        <taxon>Ecdysozoa</taxon>
        <taxon>Nematoda</taxon>
        <taxon>Chromadorea</taxon>
        <taxon>Rhabditida</taxon>
        <taxon>Tylenchina</taxon>
        <taxon>Tylenchomorpha</taxon>
        <taxon>Tylenchoidea</taxon>
        <taxon>Heteroderidae</taxon>
        <taxon>Heteroderinae</taxon>
        <taxon>Globodera</taxon>
    </lineage>
</organism>
<reference evidence="2" key="3">
    <citation type="submission" date="2016-06" db="UniProtKB">
        <authorList>
            <consortium name="WormBaseParasite"/>
        </authorList>
    </citation>
    <scope>IDENTIFICATION</scope>
</reference>
<sequence>MINLSGEVLPIPQGPLPGKVIGFEYIEISYIDQSVIEFLQRFRRLFDSSGTNVFIGTSDDQSRSWDIICQMIWPLVSDTICRLCLNYSLFNRLRQFSPAILRNCANLRSIESFGRFPEFPVEDNAEASNQALAKWLLIPRGDSLPKMLYCDFYMGGMGGLERPFVNASAPVNYIMRLRSPGIEPFELKNNLTGERLTLRQIEKYNWLLVRCPIGREEDKWAKWEKEAIELDWFFQCNRIAIIFQDSGIGDGMVKANEGPSEPKKSKK</sequence>